<feature type="chain" id="PRO_5035468174" description="Secreted protein" evidence="2">
    <location>
        <begin position="18"/>
        <end position="90"/>
    </location>
</feature>
<reference evidence="3" key="1">
    <citation type="journal article" date="2021" name="Nat. Commun.">
        <title>Genetic determinants of endophytism in the Arabidopsis root mycobiome.</title>
        <authorList>
            <person name="Mesny F."/>
            <person name="Miyauchi S."/>
            <person name="Thiergart T."/>
            <person name="Pickel B."/>
            <person name="Atanasova L."/>
            <person name="Karlsson M."/>
            <person name="Huettel B."/>
            <person name="Barry K.W."/>
            <person name="Haridas S."/>
            <person name="Chen C."/>
            <person name="Bauer D."/>
            <person name="Andreopoulos W."/>
            <person name="Pangilinan J."/>
            <person name="LaButti K."/>
            <person name="Riley R."/>
            <person name="Lipzen A."/>
            <person name="Clum A."/>
            <person name="Drula E."/>
            <person name="Henrissat B."/>
            <person name="Kohler A."/>
            <person name="Grigoriev I.V."/>
            <person name="Martin F.M."/>
            <person name="Hacquard S."/>
        </authorList>
    </citation>
    <scope>NUCLEOTIDE SEQUENCE</scope>
    <source>
        <strain evidence="3">MPI-CAGE-AT-0016</strain>
    </source>
</reference>
<protein>
    <recommendedName>
        <fullName evidence="5">Secreted protein</fullName>
    </recommendedName>
</protein>
<keyword evidence="2" id="KW-0732">Signal</keyword>
<accession>A0A8K0TCT0</accession>
<dbReference type="EMBL" id="JAGPXD010000004">
    <property type="protein sequence ID" value="KAH7357751.1"/>
    <property type="molecule type" value="Genomic_DNA"/>
</dbReference>
<feature type="region of interest" description="Disordered" evidence="1">
    <location>
        <begin position="63"/>
        <end position="90"/>
    </location>
</feature>
<evidence type="ECO:0000313" key="3">
    <source>
        <dbReference type="EMBL" id="KAH7357751.1"/>
    </source>
</evidence>
<organism evidence="3 4">
    <name type="scientific">Plectosphaerella cucumerina</name>
    <dbReference type="NCBI Taxonomy" id="40658"/>
    <lineage>
        <taxon>Eukaryota</taxon>
        <taxon>Fungi</taxon>
        <taxon>Dikarya</taxon>
        <taxon>Ascomycota</taxon>
        <taxon>Pezizomycotina</taxon>
        <taxon>Sordariomycetes</taxon>
        <taxon>Hypocreomycetidae</taxon>
        <taxon>Glomerellales</taxon>
        <taxon>Plectosphaerellaceae</taxon>
        <taxon>Plectosphaerella</taxon>
    </lineage>
</organism>
<evidence type="ECO:0000256" key="2">
    <source>
        <dbReference type="SAM" id="SignalP"/>
    </source>
</evidence>
<dbReference type="AlphaFoldDB" id="A0A8K0TCT0"/>
<dbReference type="Proteomes" id="UP000813385">
    <property type="component" value="Unassembled WGS sequence"/>
</dbReference>
<evidence type="ECO:0000313" key="4">
    <source>
        <dbReference type="Proteomes" id="UP000813385"/>
    </source>
</evidence>
<proteinExistence type="predicted"/>
<evidence type="ECO:0008006" key="5">
    <source>
        <dbReference type="Google" id="ProtNLM"/>
    </source>
</evidence>
<gene>
    <name evidence="3" type="ORF">B0T11DRAFT_96132</name>
</gene>
<feature type="signal peptide" evidence="2">
    <location>
        <begin position="1"/>
        <end position="17"/>
    </location>
</feature>
<evidence type="ECO:0000256" key="1">
    <source>
        <dbReference type="SAM" id="MobiDB-lite"/>
    </source>
</evidence>
<comment type="caution">
    <text evidence="3">The sequence shown here is derived from an EMBL/GenBank/DDBJ whole genome shotgun (WGS) entry which is preliminary data.</text>
</comment>
<keyword evidence="4" id="KW-1185">Reference proteome</keyword>
<sequence>MLGMLDGLLSLAALVAGQTKEISEATCWLLPISASTPLSRACPSSPWSCGRGPILAVHTGTRCRRPSPSTYCPRPGPRSNSNGRLGSCCS</sequence>
<name>A0A8K0TCT0_9PEZI</name>